<evidence type="ECO:0000256" key="1">
    <source>
        <dbReference type="ARBA" id="ARBA00010815"/>
    </source>
</evidence>
<dbReference type="PANTHER" id="PTHR43832">
    <property type="match status" value="1"/>
</dbReference>
<comment type="similarity">
    <text evidence="1">Belongs to the CFA/CMAS family.</text>
</comment>
<proteinExistence type="inferred from homology"/>
<dbReference type="FunFam" id="3.40.50.150:FF:000554">
    <property type="entry name" value="Cation-transporting ATPase"/>
    <property type="match status" value="1"/>
</dbReference>
<reference evidence="2" key="1">
    <citation type="submission" date="2023-01" db="EMBL/GenBank/DDBJ databases">
        <title>Genome assembly of the deep-sea coral Lophelia pertusa.</title>
        <authorList>
            <person name="Herrera S."/>
            <person name="Cordes E."/>
        </authorList>
    </citation>
    <scope>NUCLEOTIDE SEQUENCE</scope>
    <source>
        <strain evidence="2">USNM1676648</strain>
        <tissue evidence="2">Polyp</tissue>
    </source>
</reference>
<name>A0A9W9ZD42_9CNID</name>
<dbReference type="OrthoDB" id="8300214at2759"/>
<dbReference type="AlphaFoldDB" id="A0A9W9ZD42"/>
<dbReference type="SUPFAM" id="SSF53335">
    <property type="entry name" value="S-adenosyl-L-methionine-dependent methyltransferases"/>
    <property type="match status" value="1"/>
</dbReference>
<gene>
    <name evidence="2" type="ORF">OS493_015322</name>
</gene>
<organism evidence="2 3">
    <name type="scientific">Desmophyllum pertusum</name>
    <dbReference type="NCBI Taxonomy" id="174260"/>
    <lineage>
        <taxon>Eukaryota</taxon>
        <taxon>Metazoa</taxon>
        <taxon>Cnidaria</taxon>
        <taxon>Anthozoa</taxon>
        <taxon>Hexacorallia</taxon>
        <taxon>Scleractinia</taxon>
        <taxon>Caryophylliina</taxon>
        <taxon>Caryophylliidae</taxon>
        <taxon>Desmophyllum</taxon>
    </lineage>
</organism>
<sequence length="341" mass="40148">MAEDNILRNAVRQNLDKWLQKLDCSGDVEKKLAFKMRFVEKLRESPVAVETARANEQHYEVPTDFFRTVLGKRLKYSSCYWPENVTTLEEAEDAMLKLVCQRAKIEDGHSIMDLGCGWGSLALWLCEQYPRCTVTTVSNSNTQREWIESEARRKGFSARMTCITSDANVFKTSSRFDRIISIEMFEHMKNYEELMRRVARWLKPSGYLFVHILCHREFAYNFNTKKNSDTEWMARNFFSGGTMPSSDLLLYFQKDLCIQQHWQISGNHYARTLEAWLVKLDQQQATVRQIFTRTYGSDQVDEQVFNWRMFFIYCAEVFSFRGGNEWIVAHYLFQNKLASSL</sequence>
<comment type="caution">
    <text evidence="2">The sequence shown here is derived from an EMBL/GenBank/DDBJ whole genome shotgun (WGS) entry which is preliminary data.</text>
</comment>
<dbReference type="InterPro" id="IPR029063">
    <property type="entry name" value="SAM-dependent_MTases_sf"/>
</dbReference>
<dbReference type="PANTHER" id="PTHR43832:SF1">
    <property type="entry name" value="S-ADENOSYL-L-METHIONINE-DEPENDENT METHYLTRANSFERASES SUPERFAMILY PROTEIN"/>
    <property type="match status" value="1"/>
</dbReference>
<dbReference type="Pfam" id="PF02353">
    <property type="entry name" value="CMAS"/>
    <property type="match status" value="1"/>
</dbReference>
<keyword evidence="3" id="KW-1185">Reference proteome</keyword>
<evidence type="ECO:0000313" key="3">
    <source>
        <dbReference type="Proteomes" id="UP001163046"/>
    </source>
</evidence>
<protein>
    <submittedName>
        <fullName evidence="2">Uncharacterized protein</fullName>
    </submittedName>
</protein>
<dbReference type="Proteomes" id="UP001163046">
    <property type="component" value="Unassembled WGS sequence"/>
</dbReference>
<dbReference type="CDD" id="cd02440">
    <property type="entry name" value="AdoMet_MTases"/>
    <property type="match status" value="1"/>
</dbReference>
<dbReference type="EMBL" id="MU826357">
    <property type="protein sequence ID" value="KAJ7379531.1"/>
    <property type="molecule type" value="Genomic_DNA"/>
</dbReference>
<dbReference type="Gene3D" id="3.40.50.150">
    <property type="entry name" value="Vaccinia Virus protein VP39"/>
    <property type="match status" value="1"/>
</dbReference>
<accession>A0A9W9ZD42</accession>
<evidence type="ECO:0000313" key="2">
    <source>
        <dbReference type="EMBL" id="KAJ7379531.1"/>
    </source>
</evidence>